<dbReference type="AlphaFoldDB" id="A0A2K8KUB0"/>
<dbReference type="OrthoDB" id="9768793at2"/>
<gene>
    <name evidence="2" type="ORF">REIFOR_03177</name>
</gene>
<name>A0A2K8KUB0_9GAMM</name>
<reference evidence="2 3" key="1">
    <citation type="journal article" date="2017" name="Environ. Microbiol.">
        <title>Genomic and physiological analyses of 'Reinekea forsetii' reveal a versatile opportunistic lifestyle during spring algae blooms.</title>
        <authorList>
            <person name="Avci B."/>
            <person name="Hahnke R.L."/>
            <person name="Chafee M."/>
            <person name="Fischer T."/>
            <person name="Gruber-Vodicka H."/>
            <person name="Tegetmeyer H.E."/>
            <person name="Harder J."/>
            <person name="Fuchs B.M."/>
            <person name="Amann R.I."/>
            <person name="Teeling H."/>
        </authorList>
    </citation>
    <scope>NUCLEOTIDE SEQUENCE [LARGE SCALE GENOMIC DNA]</scope>
    <source>
        <strain evidence="2 3">Hel1_31_D35</strain>
    </source>
</reference>
<evidence type="ECO:0000259" key="1">
    <source>
        <dbReference type="Pfam" id="PF00248"/>
    </source>
</evidence>
<dbReference type="InterPro" id="IPR050523">
    <property type="entry name" value="AKR_Detox_Biosynth"/>
</dbReference>
<dbReference type="InterPro" id="IPR023210">
    <property type="entry name" value="NADP_OxRdtase_dom"/>
</dbReference>
<dbReference type="Gene3D" id="3.20.20.100">
    <property type="entry name" value="NADP-dependent oxidoreductase domain"/>
    <property type="match status" value="1"/>
</dbReference>
<dbReference type="SUPFAM" id="SSF51430">
    <property type="entry name" value="NAD(P)-linked oxidoreductase"/>
    <property type="match status" value="1"/>
</dbReference>
<dbReference type="GO" id="GO:0005829">
    <property type="term" value="C:cytosol"/>
    <property type="evidence" value="ECO:0007669"/>
    <property type="project" value="TreeGrafter"/>
</dbReference>
<sequence length="300" mass="33288">MQRINLTDIELSLSRLIYGVWRLADDPDQSIKQVRAKIDAALAEGITTFDHADIYGNYECEQLFGQALAQDSSLRSKMELISKCDICLNTEKFPDRRVKYYDTSAAYLNSSVELSLRNLHTDYLDCLLIHRPDPLMNAAETGAALDALIDAGKIRSAGVSNFHAPEWRLLQGHMRHRLVINQVEISILCQDAFLNGDLSDIQSDGLAPLAWSPLAGGRLFGDEAAAQRVRPLLARLAAEQNSRMDLVAFAWLLAHPAHILPVVGTNNVGRIQGLSEALAIKIDRETWFEIWVAASGNELP</sequence>
<protein>
    <submittedName>
        <fullName evidence="2">Aryl-alcohol dehydrogenase</fullName>
    </submittedName>
</protein>
<dbReference type="PANTHER" id="PTHR43364">
    <property type="entry name" value="NADH-SPECIFIC METHYLGLYOXAL REDUCTASE-RELATED"/>
    <property type="match status" value="1"/>
</dbReference>
<dbReference type="EMBL" id="CP011797">
    <property type="protein sequence ID" value="ATX78283.1"/>
    <property type="molecule type" value="Genomic_DNA"/>
</dbReference>
<evidence type="ECO:0000313" key="2">
    <source>
        <dbReference type="EMBL" id="ATX78283.1"/>
    </source>
</evidence>
<dbReference type="RefSeq" id="WP_100258482.1">
    <property type="nucleotide sequence ID" value="NZ_CP011797.1"/>
</dbReference>
<keyword evidence="3" id="KW-1185">Reference proteome</keyword>
<dbReference type="PANTHER" id="PTHR43364:SF1">
    <property type="entry name" value="OXIDOREDUCTASE YDHF"/>
    <property type="match status" value="1"/>
</dbReference>
<dbReference type="Proteomes" id="UP000229757">
    <property type="component" value="Chromosome"/>
</dbReference>
<dbReference type="InterPro" id="IPR020471">
    <property type="entry name" value="AKR"/>
</dbReference>
<accession>A0A2K8KUB0</accession>
<dbReference type="InterPro" id="IPR036812">
    <property type="entry name" value="NAD(P)_OxRdtase_dom_sf"/>
</dbReference>
<dbReference type="KEGG" id="rfo:REIFOR_03177"/>
<feature type="domain" description="NADP-dependent oxidoreductase" evidence="1">
    <location>
        <begin position="15"/>
        <end position="288"/>
    </location>
</feature>
<dbReference type="GO" id="GO:0016491">
    <property type="term" value="F:oxidoreductase activity"/>
    <property type="evidence" value="ECO:0007669"/>
    <property type="project" value="InterPro"/>
</dbReference>
<proteinExistence type="predicted"/>
<evidence type="ECO:0000313" key="3">
    <source>
        <dbReference type="Proteomes" id="UP000229757"/>
    </source>
</evidence>
<dbReference type="CDD" id="cd19092">
    <property type="entry name" value="AKR_BsYcsN_EcYdhF-like"/>
    <property type="match status" value="1"/>
</dbReference>
<dbReference type="Pfam" id="PF00248">
    <property type="entry name" value="Aldo_ket_red"/>
    <property type="match status" value="1"/>
</dbReference>
<dbReference type="PRINTS" id="PR00069">
    <property type="entry name" value="ALDKETRDTASE"/>
</dbReference>
<organism evidence="2 3">
    <name type="scientific">Reinekea forsetii</name>
    <dbReference type="NCBI Taxonomy" id="1336806"/>
    <lineage>
        <taxon>Bacteria</taxon>
        <taxon>Pseudomonadati</taxon>
        <taxon>Pseudomonadota</taxon>
        <taxon>Gammaproteobacteria</taxon>
        <taxon>Oceanospirillales</taxon>
        <taxon>Saccharospirillaceae</taxon>
        <taxon>Reinekea</taxon>
    </lineage>
</organism>